<organism evidence="3 4">
    <name type="scientific">Didymodactylos carnosus</name>
    <dbReference type="NCBI Taxonomy" id="1234261"/>
    <lineage>
        <taxon>Eukaryota</taxon>
        <taxon>Metazoa</taxon>
        <taxon>Spiralia</taxon>
        <taxon>Gnathifera</taxon>
        <taxon>Rotifera</taxon>
        <taxon>Eurotatoria</taxon>
        <taxon>Bdelloidea</taxon>
        <taxon>Philodinida</taxon>
        <taxon>Philodinidae</taxon>
        <taxon>Didymodactylos</taxon>
    </lineage>
</organism>
<evidence type="ECO:0000256" key="1">
    <source>
        <dbReference type="SAM" id="MobiDB-lite"/>
    </source>
</evidence>
<accession>A0A8S2J9I2</accession>
<name>A0A8S2J9I2_9BILA</name>
<reference evidence="3" key="1">
    <citation type="submission" date="2021-02" db="EMBL/GenBank/DDBJ databases">
        <authorList>
            <person name="Nowell W R."/>
        </authorList>
    </citation>
    <scope>NUCLEOTIDE SEQUENCE</scope>
</reference>
<evidence type="ECO:0000313" key="3">
    <source>
        <dbReference type="EMBL" id="CAF3797618.1"/>
    </source>
</evidence>
<feature type="compositionally biased region" description="Polar residues" evidence="1">
    <location>
        <begin position="35"/>
        <end position="46"/>
    </location>
</feature>
<evidence type="ECO:0000313" key="4">
    <source>
        <dbReference type="Proteomes" id="UP000682733"/>
    </source>
</evidence>
<dbReference type="Proteomes" id="UP000682733">
    <property type="component" value="Unassembled WGS sequence"/>
</dbReference>
<gene>
    <name evidence="2" type="ORF">OVA965_LOCUS15903</name>
    <name evidence="3" type="ORF">TMI583_LOCUS15912</name>
</gene>
<evidence type="ECO:0000313" key="2">
    <source>
        <dbReference type="EMBL" id="CAF1029255.1"/>
    </source>
</evidence>
<feature type="compositionally biased region" description="Acidic residues" evidence="1">
    <location>
        <begin position="47"/>
        <end position="64"/>
    </location>
</feature>
<protein>
    <submittedName>
        <fullName evidence="3">Uncharacterized protein</fullName>
    </submittedName>
</protein>
<proteinExistence type="predicted"/>
<comment type="caution">
    <text evidence="3">The sequence shown here is derived from an EMBL/GenBank/DDBJ whole genome shotgun (WGS) entry which is preliminary data.</text>
</comment>
<sequence length="146" mass="16541">MQDHCAVCIQLELNDLNLYVCNHLTNTNDHSTLANRYGSESGSDNETTTDNEQYGDSESGCDSENETKLNEILRSKTKTFSGIRLLKTIKPTLDDSYFDIKINDEHKFLHKQAACKLLTDKNTRLPSDRLTRVVEIRSGTFPLSLL</sequence>
<feature type="region of interest" description="Disordered" evidence="1">
    <location>
        <begin position="35"/>
        <end position="66"/>
    </location>
</feature>
<dbReference type="Proteomes" id="UP000677228">
    <property type="component" value="Unassembled WGS sequence"/>
</dbReference>
<dbReference type="EMBL" id="CAJNOK010007263">
    <property type="protein sequence ID" value="CAF1029255.1"/>
    <property type="molecule type" value="Genomic_DNA"/>
</dbReference>
<dbReference type="EMBL" id="CAJOBA010007274">
    <property type="protein sequence ID" value="CAF3797618.1"/>
    <property type="molecule type" value="Genomic_DNA"/>
</dbReference>
<dbReference type="AlphaFoldDB" id="A0A8S2J9I2"/>